<dbReference type="SUPFAM" id="SSF54292">
    <property type="entry name" value="2Fe-2S ferredoxin-like"/>
    <property type="match status" value="1"/>
</dbReference>
<dbReference type="AlphaFoldDB" id="A0A1H1KFA1"/>
<dbReference type="GO" id="GO:0032259">
    <property type="term" value="P:methylation"/>
    <property type="evidence" value="ECO:0007669"/>
    <property type="project" value="UniProtKB-KW"/>
</dbReference>
<proteinExistence type="predicted"/>
<dbReference type="Gene3D" id="3.40.50.80">
    <property type="entry name" value="Nucleotide-binding domain of ferredoxin-NADP reductase (FNR) module"/>
    <property type="match status" value="1"/>
</dbReference>
<dbReference type="PANTHER" id="PTHR47354">
    <property type="entry name" value="NADH OXIDOREDUCTASE HCR"/>
    <property type="match status" value="1"/>
</dbReference>
<organism evidence="3 4">
    <name type="scientific">Paraburkholderia tuberum</name>
    <dbReference type="NCBI Taxonomy" id="157910"/>
    <lineage>
        <taxon>Bacteria</taxon>
        <taxon>Pseudomonadati</taxon>
        <taxon>Pseudomonadota</taxon>
        <taxon>Betaproteobacteria</taxon>
        <taxon>Burkholderiales</taxon>
        <taxon>Burkholderiaceae</taxon>
        <taxon>Paraburkholderia</taxon>
    </lineage>
</organism>
<dbReference type="RefSeq" id="WP_090812025.1">
    <property type="nucleotide sequence ID" value="NZ_FNKX01000004.1"/>
</dbReference>
<dbReference type="PROSITE" id="PS00197">
    <property type="entry name" value="2FE2S_FER_1"/>
    <property type="match status" value="1"/>
</dbReference>
<dbReference type="PRINTS" id="PR00409">
    <property type="entry name" value="PHDIOXRDTASE"/>
</dbReference>
<dbReference type="PROSITE" id="PS51085">
    <property type="entry name" value="2FE2S_FER_2"/>
    <property type="match status" value="1"/>
</dbReference>
<dbReference type="GO" id="GO:0016491">
    <property type="term" value="F:oxidoreductase activity"/>
    <property type="evidence" value="ECO:0007669"/>
    <property type="project" value="InterPro"/>
</dbReference>
<dbReference type="GO" id="GO:0008168">
    <property type="term" value="F:methyltransferase activity"/>
    <property type="evidence" value="ECO:0007669"/>
    <property type="project" value="UniProtKB-KW"/>
</dbReference>
<dbReference type="CDD" id="cd06185">
    <property type="entry name" value="PDR_like"/>
    <property type="match status" value="1"/>
</dbReference>
<dbReference type="PROSITE" id="PS51384">
    <property type="entry name" value="FAD_FR"/>
    <property type="match status" value="1"/>
</dbReference>
<feature type="domain" description="2Fe-2S ferredoxin-type" evidence="1">
    <location>
        <begin position="230"/>
        <end position="321"/>
    </location>
</feature>
<dbReference type="Gene3D" id="3.10.20.30">
    <property type="match status" value="1"/>
</dbReference>
<evidence type="ECO:0000313" key="4">
    <source>
        <dbReference type="Proteomes" id="UP000199365"/>
    </source>
</evidence>
<keyword evidence="3" id="KW-0808">Transferase</keyword>
<dbReference type="Pfam" id="PF00111">
    <property type="entry name" value="Fer2"/>
    <property type="match status" value="1"/>
</dbReference>
<dbReference type="STRING" id="157910.SAMN05445850_7429"/>
<dbReference type="Gene3D" id="2.40.30.10">
    <property type="entry name" value="Translation factors"/>
    <property type="match status" value="1"/>
</dbReference>
<dbReference type="CDD" id="cd00207">
    <property type="entry name" value="fer2"/>
    <property type="match status" value="1"/>
</dbReference>
<sequence length="340" mass="37142">MSDRHRWTDAVVKGIHDLTPTVREFEIEFSTHVAALPGAHIKVQVLVGGQPDTRSYSVVSVHDNVVTIAVKLLDNSRGGSRYMWSLREGANLRATFPVSDFQPTFNGSEYLLIAGGIGVTPIVNICRALTAEGEKVRVAYCVRSRSEAAYLTELQVMMGDAVSVHAADEGQFLDITSEINQLQADGQVYLCGPIGLMDAVRECWQSSGRPRTLLRYETFGSSGHFAAQAFKVRVPRLSLELDVPAERSMLDVLNEAGAETLFECRRGECGLCAVSIVSVDGPVDHRDVFFSGHQHAENKRMCSCVSRVAGGTVTIETAWRGDPDLSVPEVLQKSEYAASH</sequence>
<dbReference type="InterPro" id="IPR001433">
    <property type="entry name" value="OxRdtase_FAD/NAD-bd"/>
</dbReference>
<reference evidence="4" key="1">
    <citation type="submission" date="2016-10" db="EMBL/GenBank/DDBJ databases">
        <authorList>
            <person name="Varghese N."/>
            <person name="Submissions S."/>
        </authorList>
    </citation>
    <scope>NUCLEOTIDE SEQUENCE [LARGE SCALE GENOMIC DNA]</scope>
    <source>
        <strain evidence="4">DUS833</strain>
    </source>
</reference>
<dbReference type="InterPro" id="IPR039261">
    <property type="entry name" value="FNR_nucleotide-bd"/>
</dbReference>
<dbReference type="InterPro" id="IPR017927">
    <property type="entry name" value="FAD-bd_FR_type"/>
</dbReference>
<protein>
    <submittedName>
        <fullName evidence="3">Vanillate demethylase subunit B</fullName>
    </submittedName>
</protein>
<keyword evidence="3" id="KW-0489">Methyltransferase</keyword>
<dbReference type="InterPro" id="IPR017938">
    <property type="entry name" value="Riboflavin_synthase-like_b-brl"/>
</dbReference>
<dbReference type="InterPro" id="IPR006058">
    <property type="entry name" value="2Fe2S_fd_BS"/>
</dbReference>
<gene>
    <name evidence="3" type="ORF">SAMN05445850_7429</name>
</gene>
<dbReference type="EMBL" id="FNKX01000004">
    <property type="protein sequence ID" value="SDR60896.1"/>
    <property type="molecule type" value="Genomic_DNA"/>
</dbReference>
<dbReference type="InterPro" id="IPR050415">
    <property type="entry name" value="MRET"/>
</dbReference>
<evidence type="ECO:0000313" key="3">
    <source>
        <dbReference type="EMBL" id="SDR60896.1"/>
    </source>
</evidence>
<dbReference type="Pfam" id="PF00175">
    <property type="entry name" value="NAD_binding_1"/>
    <property type="match status" value="1"/>
</dbReference>
<keyword evidence="4" id="KW-1185">Reference proteome</keyword>
<accession>A0A1H1KFA1</accession>
<dbReference type="GO" id="GO:0051537">
    <property type="term" value="F:2 iron, 2 sulfur cluster binding"/>
    <property type="evidence" value="ECO:0007669"/>
    <property type="project" value="InterPro"/>
</dbReference>
<dbReference type="Proteomes" id="UP000199365">
    <property type="component" value="Unassembled WGS sequence"/>
</dbReference>
<name>A0A1H1KFA1_9BURK</name>
<evidence type="ECO:0000259" key="1">
    <source>
        <dbReference type="PROSITE" id="PS51085"/>
    </source>
</evidence>
<dbReference type="InterPro" id="IPR036010">
    <property type="entry name" value="2Fe-2S_ferredoxin-like_sf"/>
</dbReference>
<dbReference type="SUPFAM" id="SSF52343">
    <property type="entry name" value="Ferredoxin reductase-like, C-terminal NADP-linked domain"/>
    <property type="match status" value="1"/>
</dbReference>
<dbReference type="InterPro" id="IPR001041">
    <property type="entry name" value="2Fe-2S_ferredoxin-type"/>
</dbReference>
<feature type="domain" description="FAD-binding FR-type" evidence="2">
    <location>
        <begin position="5"/>
        <end position="104"/>
    </location>
</feature>
<evidence type="ECO:0000259" key="2">
    <source>
        <dbReference type="PROSITE" id="PS51384"/>
    </source>
</evidence>
<dbReference type="PANTHER" id="PTHR47354:SF2">
    <property type="entry name" value="BLR2392 PROTEIN"/>
    <property type="match status" value="1"/>
</dbReference>
<dbReference type="InterPro" id="IPR012675">
    <property type="entry name" value="Beta-grasp_dom_sf"/>
</dbReference>
<dbReference type="SUPFAM" id="SSF63380">
    <property type="entry name" value="Riboflavin synthase domain-like"/>
    <property type="match status" value="1"/>
</dbReference>